<dbReference type="Proteomes" id="UP000070700">
    <property type="component" value="Unassembled WGS sequence"/>
</dbReference>
<evidence type="ECO:0000256" key="3">
    <source>
        <dbReference type="ARBA" id="ARBA00022989"/>
    </source>
</evidence>
<protein>
    <submittedName>
        <fullName evidence="6">MFS general substrate transporter</fullName>
    </submittedName>
</protein>
<dbReference type="SUPFAM" id="SSF103473">
    <property type="entry name" value="MFS general substrate transporter"/>
    <property type="match status" value="1"/>
</dbReference>
<dbReference type="InParanoid" id="A0A194XAD1"/>
<gene>
    <name evidence="6" type="ORF">LY89DRAFT_645601</name>
</gene>
<dbReference type="EMBL" id="KQ947415">
    <property type="protein sequence ID" value="KUJ16722.1"/>
    <property type="molecule type" value="Genomic_DNA"/>
</dbReference>
<dbReference type="InterPro" id="IPR011701">
    <property type="entry name" value="MFS"/>
</dbReference>
<keyword evidence="2 5" id="KW-0812">Transmembrane</keyword>
<comment type="subcellular location">
    <subcellularLocation>
        <location evidence="1">Membrane</location>
        <topology evidence="1">Multi-pass membrane protein</topology>
    </subcellularLocation>
</comment>
<evidence type="ECO:0000256" key="1">
    <source>
        <dbReference type="ARBA" id="ARBA00004141"/>
    </source>
</evidence>
<keyword evidence="3 5" id="KW-1133">Transmembrane helix</keyword>
<dbReference type="PANTHER" id="PTHR23507:SF1">
    <property type="entry name" value="FI18259P1-RELATED"/>
    <property type="match status" value="1"/>
</dbReference>
<dbReference type="GeneID" id="28821615"/>
<keyword evidence="4 5" id="KW-0472">Membrane</keyword>
<evidence type="ECO:0000256" key="2">
    <source>
        <dbReference type="ARBA" id="ARBA00022692"/>
    </source>
</evidence>
<dbReference type="AlphaFoldDB" id="A0A194XAD1"/>
<evidence type="ECO:0000256" key="4">
    <source>
        <dbReference type="ARBA" id="ARBA00023136"/>
    </source>
</evidence>
<dbReference type="PANTHER" id="PTHR23507">
    <property type="entry name" value="ZGC:174356"/>
    <property type="match status" value="1"/>
</dbReference>
<feature type="transmembrane region" description="Helical" evidence="5">
    <location>
        <begin position="205"/>
        <end position="227"/>
    </location>
</feature>
<evidence type="ECO:0000313" key="7">
    <source>
        <dbReference type="Proteomes" id="UP000070700"/>
    </source>
</evidence>
<accession>A0A194XAD1</accession>
<feature type="transmembrane region" description="Helical" evidence="5">
    <location>
        <begin position="144"/>
        <end position="167"/>
    </location>
</feature>
<dbReference type="Gene3D" id="1.20.1250.20">
    <property type="entry name" value="MFS general substrate transporter like domains"/>
    <property type="match status" value="1"/>
</dbReference>
<dbReference type="KEGG" id="psco:LY89DRAFT_645601"/>
<dbReference type="OrthoDB" id="194139at2759"/>
<dbReference type="GO" id="GO:0022857">
    <property type="term" value="F:transmembrane transporter activity"/>
    <property type="evidence" value="ECO:0007669"/>
    <property type="project" value="InterPro"/>
</dbReference>
<evidence type="ECO:0000256" key="5">
    <source>
        <dbReference type="SAM" id="Phobius"/>
    </source>
</evidence>
<reference evidence="6 7" key="1">
    <citation type="submission" date="2015-10" db="EMBL/GenBank/DDBJ databases">
        <title>Full genome of DAOMC 229536 Phialocephala scopiformis, a fungal endophyte of spruce producing the potent anti-insectan compound rugulosin.</title>
        <authorList>
            <consortium name="DOE Joint Genome Institute"/>
            <person name="Walker A.K."/>
            <person name="Frasz S.L."/>
            <person name="Seifert K.A."/>
            <person name="Miller J.D."/>
            <person name="Mondo S.J."/>
            <person name="Labutti K."/>
            <person name="Lipzen A."/>
            <person name="Dockter R."/>
            <person name="Kennedy M."/>
            <person name="Grigoriev I.V."/>
            <person name="Spatafora J.W."/>
        </authorList>
    </citation>
    <scope>NUCLEOTIDE SEQUENCE [LARGE SCALE GENOMIC DNA]</scope>
    <source>
        <strain evidence="6 7">CBS 120377</strain>
    </source>
</reference>
<feature type="transmembrane region" description="Helical" evidence="5">
    <location>
        <begin position="108"/>
        <end position="132"/>
    </location>
</feature>
<evidence type="ECO:0000313" key="6">
    <source>
        <dbReference type="EMBL" id="KUJ16722.1"/>
    </source>
</evidence>
<feature type="transmembrane region" description="Helical" evidence="5">
    <location>
        <begin position="364"/>
        <end position="384"/>
    </location>
</feature>
<dbReference type="InterPro" id="IPR036259">
    <property type="entry name" value="MFS_trans_sf"/>
</dbReference>
<dbReference type="RefSeq" id="XP_018071077.1">
    <property type="nucleotide sequence ID" value="XM_018211889.1"/>
</dbReference>
<organism evidence="6 7">
    <name type="scientific">Mollisia scopiformis</name>
    <name type="common">Conifer needle endophyte fungus</name>
    <name type="synonym">Phialocephala scopiformis</name>
    <dbReference type="NCBI Taxonomy" id="149040"/>
    <lineage>
        <taxon>Eukaryota</taxon>
        <taxon>Fungi</taxon>
        <taxon>Dikarya</taxon>
        <taxon>Ascomycota</taxon>
        <taxon>Pezizomycotina</taxon>
        <taxon>Leotiomycetes</taxon>
        <taxon>Helotiales</taxon>
        <taxon>Mollisiaceae</taxon>
        <taxon>Mollisia</taxon>
    </lineage>
</organism>
<keyword evidence="7" id="KW-1185">Reference proteome</keyword>
<dbReference type="Pfam" id="PF07690">
    <property type="entry name" value="MFS_1"/>
    <property type="match status" value="1"/>
</dbReference>
<name>A0A194XAD1_MOLSC</name>
<sequence>MPRAPRDSGLQLVVTVYILSYMFRLVNELQNVPRIRLLERAVCEVYYRKHLTGTSLTDGIPELRCKNPTIQNEVVLIMGWKISLDALPGILTGTYFGVLADKYGRRPVLMLSCLGELLSLLSVMFICLFDAFDIFPVRLTLLSTFFLMLGGGGRIFSSIIQTLLAEIGEELTQRRTRRFYQLAAIEMLGNLSAPPIEAWTIPVSVWLPFCITLALYLLVLVTIWFLVPPKVKQRIPIKNQPSPDSSVTQNLLGRPCDGTLPESEENHAFAIPSASTMWEEVWELLKNKTIAMLLFVTFAKRIGFLSEAFFPQYASEFFHMLYSQTPWFSWANYAGSMLSQGVLLPQLTSWLLRQSLEQISIDVGLIEMNLGLLSIGYAAVWLAFSPVLFGIGR</sequence>
<dbReference type="GO" id="GO:0016020">
    <property type="term" value="C:membrane"/>
    <property type="evidence" value="ECO:0007669"/>
    <property type="project" value="UniProtKB-SubCell"/>
</dbReference>
<proteinExistence type="predicted"/>